<dbReference type="PANTHER" id="PTHR43355">
    <property type="entry name" value="FLAVIN REDUCTASE (NADPH)"/>
    <property type="match status" value="1"/>
</dbReference>
<evidence type="ECO:0000313" key="4">
    <source>
        <dbReference type="Proteomes" id="UP000274822"/>
    </source>
</evidence>
<proteinExistence type="inferred from homology"/>
<organism evidence="3 4">
    <name type="scientific">Jimgerdemannia flammicorona</name>
    <dbReference type="NCBI Taxonomy" id="994334"/>
    <lineage>
        <taxon>Eukaryota</taxon>
        <taxon>Fungi</taxon>
        <taxon>Fungi incertae sedis</taxon>
        <taxon>Mucoromycota</taxon>
        <taxon>Mucoromycotina</taxon>
        <taxon>Endogonomycetes</taxon>
        <taxon>Endogonales</taxon>
        <taxon>Endogonaceae</taxon>
        <taxon>Jimgerdemannia</taxon>
    </lineage>
</organism>
<dbReference type="InterPro" id="IPR036291">
    <property type="entry name" value="NAD(P)-bd_dom_sf"/>
</dbReference>
<dbReference type="SUPFAM" id="SSF51735">
    <property type="entry name" value="NAD(P)-binding Rossmann-fold domains"/>
    <property type="match status" value="1"/>
</dbReference>
<dbReference type="EMBL" id="RBNJ01017743">
    <property type="protein sequence ID" value="RUS23989.1"/>
    <property type="molecule type" value="Genomic_DNA"/>
</dbReference>
<dbReference type="PANTHER" id="PTHR43355:SF2">
    <property type="entry name" value="FLAVIN REDUCTASE (NADPH)"/>
    <property type="match status" value="1"/>
</dbReference>
<dbReference type="InterPro" id="IPR016040">
    <property type="entry name" value="NAD(P)-bd_dom"/>
</dbReference>
<dbReference type="GO" id="GO:0004074">
    <property type="term" value="F:biliverdin reductase [NAD(P)H] activity"/>
    <property type="evidence" value="ECO:0007669"/>
    <property type="project" value="TreeGrafter"/>
</dbReference>
<evidence type="ECO:0000256" key="1">
    <source>
        <dbReference type="ARBA" id="ARBA00038376"/>
    </source>
</evidence>
<evidence type="ECO:0000259" key="2">
    <source>
        <dbReference type="Pfam" id="PF13460"/>
    </source>
</evidence>
<reference evidence="3 4" key="1">
    <citation type="journal article" date="2018" name="New Phytol.">
        <title>Phylogenomics of Endogonaceae and evolution of mycorrhizas within Mucoromycota.</title>
        <authorList>
            <person name="Chang Y."/>
            <person name="Desiro A."/>
            <person name="Na H."/>
            <person name="Sandor L."/>
            <person name="Lipzen A."/>
            <person name="Clum A."/>
            <person name="Barry K."/>
            <person name="Grigoriev I.V."/>
            <person name="Martin F.M."/>
            <person name="Stajich J.E."/>
            <person name="Smith M.E."/>
            <person name="Bonito G."/>
            <person name="Spatafora J.W."/>
        </authorList>
    </citation>
    <scope>NUCLEOTIDE SEQUENCE [LARGE SCALE GENOMIC DNA]</scope>
    <source>
        <strain evidence="3 4">AD002</strain>
    </source>
</reference>
<dbReference type="InterPro" id="IPR051606">
    <property type="entry name" value="Polyketide_Oxido-like"/>
</dbReference>
<dbReference type="AlphaFoldDB" id="A0A433Q2E3"/>
<dbReference type="GO" id="GO:0042602">
    <property type="term" value="F:riboflavin reductase (NADPH) activity"/>
    <property type="evidence" value="ECO:0007669"/>
    <property type="project" value="TreeGrafter"/>
</dbReference>
<dbReference type="Pfam" id="PF13460">
    <property type="entry name" value="NAD_binding_10"/>
    <property type="match status" value="1"/>
</dbReference>
<comment type="similarity">
    <text evidence="1">Belongs to the avfA family.</text>
</comment>
<protein>
    <recommendedName>
        <fullName evidence="2">NAD(P)-binding domain-containing protein</fullName>
    </recommendedName>
</protein>
<dbReference type="Proteomes" id="UP000274822">
    <property type="component" value="Unassembled WGS sequence"/>
</dbReference>
<evidence type="ECO:0000313" key="3">
    <source>
        <dbReference type="EMBL" id="RUS23989.1"/>
    </source>
</evidence>
<sequence length="223" mass="24330">MTIKIAVIGATRGCGHLSVVQALQAGHQVSVLVRDPARLQLSAEAKTRVTIHTGDVRTYEDVRKIVEGQDVIISAIGSAVDLSNITNPIQDGTICTEGTANILKALKSLHTAGLHVPRLISISSMGIGEHKRDTPYLLRPFYDIVLHKPHIDKQRMEIAIEASEWLEWILVRPALLTNGAHTGKYRVLGNGGGYTVSRADVADFIIKNLESTEWVKKGPVLAY</sequence>
<name>A0A433Q2E3_9FUNG</name>
<dbReference type="Gene3D" id="3.40.50.720">
    <property type="entry name" value="NAD(P)-binding Rossmann-like Domain"/>
    <property type="match status" value="1"/>
</dbReference>
<accession>A0A433Q2E3</accession>
<keyword evidence="4" id="KW-1185">Reference proteome</keyword>
<gene>
    <name evidence="3" type="ORF">BC938DRAFT_474306</name>
</gene>
<feature type="domain" description="NAD(P)-binding" evidence="2">
    <location>
        <begin position="9"/>
        <end position="210"/>
    </location>
</feature>
<comment type="caution">
    <text evidence="3">The sequence shown here is derived from an EMBL/GenBank/DDBJ whole genome shotgun (WGS) entry which is preliminary data.</text>
</comment>